<dbReference type="EMBL" id="ACDX02000009">
    <property type="protein sequence ID" value="EFC88287.1"/>
    <property type="molecule type" value="Genomic_DNA"/>
</dbReference>
<evidence type="ECO:0000313" key="1">
    <source>
        <dbReference type="EMBL" id="EFC88287.1"/>
    </source>
</evidence>
<evidence type="ECO:0000313" key="2">
    <source>
        <dbReference type="Proteomes" id="UP000003344"/>
    </source>
</evidence>
<accession>D2ZX84</accession>
<proteinExistence type="predicted"/>
<name>D2ZX84_NEIM2</name>
<organism evidence="1 2">
    <name type="scientific">Neisseria mucosa (strain ATCC 25996 / DSM 4631 / NCTC 10774 / M26)</name>
    <dbReference type="NCBI Taxonomy" id="546266"/>
    <lineage>
        <taxon>Bacteria</taxon>
        <taxon>Pseudomonadati</taxon>
        <taxon>Pseudomonadota</taxon>
        <taxon>Betaproteobacteria</taxon>
        <taxon>Neisseriales</taxon>
        <taxon>Neisseriaceae</taxon>
        <taxon>Neisseria</taxon>
    </lineage>
</organism>
<dbReference type="Proteomes" id="UP000003344">
    <property type="component" value="Unassembled WGS sequence"/>
</dbReference>
<dbReference type="eggNOG" id="ENOG5033NSC">
    <property type="taxonomic scope" value="Bacteria"/>
</dbReference>
<protein>
    <submittedName>
        <fullName evidence="1">Uncharacterized protein</fullName>
    </submittedName>
</protein>
<dbReference type="STRING" id="546266.NEIMUCOT_05233"/>
<reference evidence="1 2" key="1">
    <citation type="submission" date="2009-10" db="EMBL/GenBank/DDBJ databases">
        <authorList>
            <person name="Weinstock G."/>
            <person name="Sodergren E."/>
            <person name="Clifton S."/>
            <person name="Fulton L."/>
            <person name="Fulton B."/>
            <person name="Courtney L."/>
            <person name="Fronick C."/>
            <person name="Harrison M."/>
            <person name="Strong C."/>
            <person name="Farmer C."/>
            <person name="Delahaunty K."/>
            <person name="Markovic C."/>
            <person name="Hall O."/>
            <person name="Minx P."/>
            <person name="Tomlinson C."/>
            <person name="Mitreva M."/>
            <person name="Nelson J."/>
            <person name="Hou S."/>
            <person name="Wollam A."/>
            <person name="Pepin K.H."/>
            <person name="Johnson M."/>
            <person name="Bhonagiri V."/>
            <person name="Nash W.E."/>
            <person name="Warren W."/>
            <person name="Chinwalla A."/>
            <person name="Mardis E.R."/>
            <person name="Wilson R.K."/>
        </authorList>
    </citation>
    <scope>NUCLEOTIDE SEQUENCE [LARGE SCALE GENOMIC DNA]</scope>
    <source>
        <strain evidence="2">ATCC 25996 / DSM 4631 / NCTC 10774 / M26</strain>
    </source>
</reference>
<dbReference type="AlphaFoldDB" id="D2ZX84"/>
<gene>
    <name evidence="1" type="ORF">NEIMUCOT_05233</name>
</gene>
<comment type="caution">
    <text evidence="1">The sequence shown here is derived from an EMBL/GenBank/DDBJ whole genome shotgun (WGS) entry which is preliminary data.</text>
</comment>
<sequence length="191" mass="21071">MFFVAVQIQRFKKLVGFGERPGGNFVQRFAADVNVARFFAQTCAAAARAGAVVLVFAQFFAHGFAVGFAVAAFEIGDDAFEGVAAVEGGAAFGQVSEINDFFARAVQHDFFDFFRQRFPSSLHIETVMPRQRLNHLKIELVALVPAVNRARCQRQFGMGDYFFGVEEIGVAQAIASRAGTHRIVERKEARL</sequence>